<keyword evidence="3" id="KW-1185">Reference proteome</keyword>
<evidence type="ECO:0000313" key="2">
    <source>
        <dbReference type="EMBL" id="PHT45961.1"/>
    </source>
</evidence>
<feature type="compositionally biased region" description="Low complexity" evidence="1">
    <location>
        <begin position="15"/>
        <end position="28"/>
    </location>
</feature>
<dbReference type="AlphaFoldDB" id="A0A2G2WL59"/>
<proteinExistence type="predicted"/>
<comment type="caution">
    <text evidence="2">The sequence shown here is derived from an EMBL/GenBank/DDBJ whole genome shotgun (WGS) entry which is preliminary data.</text>
</comment>
<evidence type="ECO:0000256" key="1">
    <source>
        <dbReference type="SAM" id="MobiDB-lite"/>
    </source>
</evidence>
<gene>
    <name evidence="2" type="ORF">CQW23_15119</name>
</gene>
<accession>A0A2G2WL59</accession>
<dbReference type="STRING" id="33114.A0A2G2WL59"/>
<feature type="region of interest" description="Disordered" evidence="1">
    <location>
        <begin position="1"/>
        <end position="79"/>
    </location>
</feature>
<organism evidence="2 3">
    <name type="scientific">Capsicum baccatum</name>
    <name type="common">Peruvian pepper</name>
    <dbReference type="NCBI Taxonomy" id="33114"/>
    <lineage>
        <taxon>Eukaryota</taxon>
        <taxon>Viridiplantae</taxon>
        <taxon>Streptophyta</taxon>
        <taxon>Embryophyta</taxon>
        <taxon>Tracheophyta</taxon>
        <taxon>Spermatophyta</taxon>
        <taxon>Magnoliopsida</taxon>
        <taxon>eudicotyledons</taxon>
        <taxon>Gunneridae</taxon>
        <taxon>Pentapetalae</taxon>
        <taxon>asterids</taxon>
        <taxon>lamiids</taxon>
        <taxon>Solanales</taxon>
        <taxon>Solanaceae</taxon>
        <taxon>Solanoideae</taxon>
        <taxon>Capsiceae</taxon>
        <taxon>Capsicum</taxon>
    </lineage>
</organism>
<reference evidence="2 3" key="1">
    <citation type="journal article" date="2017" name="Genome Biol.">
        <title>New reference genome sequences of hot pepper reveal the massive evolution of plant disease-resistance genes by retroduplication.</title>
        <authorList>
            <person name="Kim S."/>
            <person name="Park J."/>
            <person name="Yeom S.I."/>
            <person name="Kim Y.M."/>
            <person name="Seo E."/>
            <person name="Kim K.T."/>
            <person name="Kim M.S."/>
            <person name="Lee J.M."/>
            <person name="Cheong K."/>
            <person name="Shin H.S."/>
            <person name="Kim S.B."/>
            <person name="Han K."/>
            <person name="Lee J."/>
            <person name="Park M."/>
            <person name="Lee H.A."/>
            <person name="Lee H.Y."/>
            <person name="Lee Y."/>
            <person name="Oh S."/>
            <person name="Lee J.H."/>
            <person name="Choi E."/>
            <person name="Choi E."/>
            <person name="Lee S.E."/>
            <person name="Jeon J."/>
            <person name="Kim H."/>
            <person name="Choi G."/>
            <person name="Song H."/>
            <person name="Lee J."/>
            <person name="Lee S.C."/>
            <person name="Kwon J.K."/>
            <person name="Lee H.Y."/>
            <person name="Koo N."/>
            <person name="Hong Y."/>
            <person name="Kim R.W."/>
            <person name="Kang W.H."/>
            <person name="Huh J.H."/>
            <person name="Kang B.C."/>
            <person name="Yang T.J."/>
            <person name="Lee Y.H."/>
            <person name="Bennetzen J.L."/>
            <person name="Choi D."/>
        </authorList>
    </citation>
    <scope>NUCLEOTIDE SEQUENCE [LARGE SCALE GENOMIC DNA]</scope>
    <source>
        <strain evidence="3">cv. PBC81</strain>
    </source>
</reference>
<sequence>MVFKGRFFSSKKSDPLSPDGSSGSNSNSPIRSDKKKAKSASPITPKKDDKGVSNLSKNVAGGRGGGGDGPSNSALRKKGLVENVDNGSYSGALSSKSSSKAIKLSVGLCDLLGYHVDSH</sequence>
<dbReference type="Proteomes" id="UP000224567">
    <property type="component" value="Unassembled WGS sequence"/>
</dbReference>
<protein>
    <submittedName>
        <fullName evidence="2">Uncharacterized protein</fullName>
    </submittedName>
</protein>
<reference evidence="3" key="2">
    <citation type="journal article" date="2017" name="J. Anim. Genet.">
        <title>Multiple reference genome sequences of hot pepper reveal the massive evolution of plant disease resistance genes by retroduplication.</title>
        <authorList>
            <person name="Kim S."/>
            <person name="Park J."/>
            <person name="Yeom S.-I."/>
            <person name="Kim Y.-M."/>
            <person name="Seo E."/>
            <person name="Kim K.-T."/>
            <person name="Kim M.-S."/>
            <person name="Lee J.M."/>
            <person name="Cheong K."/>
            <person name="Shin H.-S."/>
            <person name="Kim S.-B."/>
            <person name="Han K."/>
            <person name="Lee J."/>
            <person name="Park M."/>
            <person name="Lee H.-A."/>
            <person name="Lee H.-Y."/>
            <person name="Lee Y."/>
            <person name="Oh S."/>
            <person name="Lee J.H."/>
            <person name="Choi E."/>
            <person name="Choi E."/>
            <person name="Lee S.E."/>
            <person name="Jeon J."/>
            <person name="Kim H."/>
            <person name="Choi G."/>
            <person name="Song H."/>
            <person name="Lee J."/>
            <person name="Lee S.-C."/>
            <person name="Kwon J.-K."/>
            <person name="Lee H.-Y."/>
            <person name="Koo N."/>
            <person name="Hong Y."/>
            <person name="Kim R.W."/>
            <person name="Kang W.-H."/>
            <person name="Huh J.H."/>
            <person name="Kang B.-C."/>
            <person name="Yang T.-J."/>
            <person name="Lee Y.-H."/>
            <person name="Bennetzen J.L."/>
            <person name="Choi D."/>
        </authorList>
    </citation>
    <scope>NUCLEOTIDE SEQUENCE [LARGE SCALE GENOMIC DNA]</scope>
    <source>
        <strain evidence="3">cv. PBC81</strain>
    </source>
</reference>
<name>A0A2G2WL59_CAPBA</name>
<evidence type="ECO:0000313" key="3">
    <source>
        <dbReference type="Proteomes" id="UP000224567"/>
    </source>
</evidence>
<dbReference type="EMBL" id="MLFT02000006">
    <property type="protein sequence ID" value="PHT45961.1"/>
    <property type="molecule type" value="Genomic_DNA"/>
</dbReference>